<dbReference type="GO" id="GO:0005085">
    <property type="term" value="F:guanyl-nucleotide exchange factor activity"/>
    <property type="evidence" value="ECO:0007669"/>
    <property type="project" value="UniProtKB-KW"/>
</dbReference>
<feature type="compositionally biased region" description="Polar residues" evidence="2">
    <location>
        <begin position="607"/>
        <end position="628"/>
    </location>
</feature>
<evidence type="ECO:0000256" key="2">
    <source>
        <dbReference type="SAM" id="MobiDB-lite"/>
    </source>
</evidence>
<feature type="compositionally biased region" description="Basic and acidic residues" evidence="2">
    <location>
        <begin position="629"/>
        <end position="638"/>
    </location>
</feature>
<sequence length="975" mass="108543">AIQWQLRLHDAVLSVCCYNDDDTIVTRIFAGLADGTLAVVEQVKKPVEPNVEAMYIMIGQAPVTCLMLLDDQLWVASGNTVSIIHARTLDTMDTFSVSVNPYDHILSLVQGVYGIWISLRGSSILELWDPKTLHCKMLYDTRTDRYPHLRKEDDTYFNRARITSILAIDDSVWVGTGEGNLIVYEVIETVQTRTPTDPCSSHDTSSNQSNIFRGKRSKENYSKEIEQKVNELYQRKLQKGARKLSPFYVGDTRLGCDKDVSTRNAPKGLADMSNSMTPVAFSDQECSTPRGVSPCPYINFVSVDDFNGKEEVAEFNVNDKIKCHKRSKHSPENELHSEHENEQICDINMCEKFSEHSDCRLSENDAENSQSERNPQQLTDVIGRNGFVVKHCDLENNFPVSCFGDVTYSSQEKVETDTNILVRPIKGECKTEKDFVLSNSTTRDQSSKGGLVGYEHFDKMLNVGVSNEMIDDGHTGDNKEVSVTEEMLHGNSTVGLEDVGHLSRINDRSLRGEMCKLDKVDIWLSSLPKHDGEEISEEIAGNGDIPKCQCCTDEQNVHERLYSVQNESMKEEVKKDVSNSQCVHSDSDSDIVFKTSDDVTGFPAASPLNTGQLSGDTNDGTISTASDNDSGKSGEKIKISHPKKLPHGINRKLKLMKNESVESNVSQADGSIGSLESQRMMVAGSKDEGIQYRLEFSGVHVETDSSELGSRKLKNENEIFSLGNPLFTENCGNSVDFTQTASLGLFDRNGNTNSIDQQILEFLRTPSLTSRQMNLGLKIIEDDLEWNELYAVQCPSQTPTSSADQLFADFLKTPSLSSKKSSLWSSYENISTPSQKEFGNGDDRFLRAKMTYGHLSHSPSSSSFISNSEMMYSVDLRIEAKVKILDKPVRCLLLTSLNNEPTILSFSGSYGDDEAVLKWQRKPNELLWTNVPVLEICPKTNDVKLPMYMRSRLSSGASLKSHGSGDSGLSFHSTS</sequence>
<dbReference type="PANTHER" id="PTHR12877">
    <property type="entry name" value="RHO GUANINE NUCLEOTIDE EXCHANGE FACTOR"/>
    <property type="match status" value="1"/>
</dbReference>
<evidence type="ECO:0000313" key="4">
    <source>
        <dbReference type="Proteomes" id="UP001634394"/>
    </source>
</evidence>
<reference evidence="3 4" key="1">
    <citation type="submission" date="2024-11" db="EMBL/GenBank/DDBJ databases">
        <title>Chromosome-level genome assembly of the freshwater bivalve Anodonta woodiana.</title>
        <authorList>
            <person name="Chen X."/>
        </authorList>
    </citation>
    <scope>NUCLEOTIDE SEQUENCE [LARGE SCALE GENOMIC DNA]</scope>
    <source>
        <strain evidence="3">MN2024</strain>
        <tissue evidence="3">Gills</tissue>
    </source>
</reference>
<accession>A0ABD3WA62</accession>
<gene>
    <name evidence="3" type="ORF">ACJMK2_038805</name>
</gene>
<dbReference type="EMBL" id="JBJQND010000007">
    <property type="protein sequence ID" value="KAL3870762.1"/>
    <property type="molecule type" value="Genomic_DNA"/>
</dbReference>
<keyword evidence="1" id="KW-0344">Guanine-nucleotide releasing factor</keyword>
<dbReference type="InterPro" id="IPR039919">
    <property type="entry name" value="ARHGEF10/ARHGEF17"/>
</dbReference>
<feature type="non-terminal residue" evidence="3">
    <location>
        <position position="1"/>
    </location>
</feature>
<comment type="caution">
    <text evidence="3">The sequence shown here is derived from an EMBL/GenBank/DDBJ whole genome shotgun (WGS) entry which is preliminary data.</text>
</comment>
<proteinExistence type="predicted"/>
<feature type="region of interest" description="Disordered" evidence="2">
    <location>
        <begin position="956"/>
        <end position="975"/>
    </location>
</feature>
<dbReference type="Pfam" id="PF19056">
    <property type="entry name" value="WD40_2"/>
    <property type="match status" value="1"/>
</dbReference>
<feature type="region of interest" description="Disordered" evidence="2">
    <location>
        <begin position="194"/>
        <end position="217"/>
    </location>
</feature>
<dbReference type="PANTHER" id="PTHR12877:SF15">
    <property type="entry name" value="RHO GUANINE NUCLEOTIDE EXCHANGE FACTOR 17"/>
    <property type="match status" value="1"/>
</dbReference>
<dbReference type="AlphaFoldDB" id="A0ABD3WA62"/>
<dbReference type="Proteomes" id="UP001634394">
    <property type="component" value="Unassembled WGS sequence"/>
</dbReference>
<feature type="compositionally biased region" description="Polar residues" evidence="2">
    <location>
        <begin position="194"/>
        <end position="211"/>
    </location>
</feature>
<dbReference type="SUPFAM" id="SSF50998">
    <property type="entry name" value="Quinoprotein alcohol dehydrogenase-like"/>
    <property type="match status" value="1"/>
</dbReference>
<evidence type="ECO:0000256" key="1">
    <source>
        <dbReference type="ARBA" id="ARBA00022658"/>
    </source>
</evidence>
<organism evidence="3 4">
    <name type="scientific">Sinanodonta woodiana</name>
    <name type="common">Chinese pond mussel</name>
    <name type="synonym">Anodonta woodiana</name>
    <dbReference type="NCBI Taxonomy" id="1069815"/>
    <lineage>
        <taxon>Eukaryota</taxon>
        <taxon>Metazoa</taxon>
        <taxon>Spiralia</taxon>
        <taxon>Lophotrochozoa</taxon>
        <taxon>Mollusca</taxon>
        <taxon>Bivalvia</taxon>
        <taxon>Autobranchia</taxon>
        <taxon>Heteroconchia</taxon>
        <taxon>Palaeoheterodonta</taxon>
        <taxon>Unionida</taxon>
        <taxon>Unionoidea</taxon>
        <taxon>Unionidae</taxon>
        <taxon>Unioninae</taxon>
        <taxon>Sinanodonta</taxon>
    </lineage>
</organism>
<feature type="region of interest" description="Disordered" evidence="2">
    <location>
        <begin position="603"/>
        <end position="639"/>
    </location>
</feature>
<evidence type="ECO:0000313" key="3">
    <source>
        <dbReference type="EMBL" id="KAL3870762.1"/>
    </source>
</evidence>
<keyword evidence="4" id="KW-1185">Reference proteome</keyword>
<protein>
    <submittedName>
        <fullName evidence="3">Uncharacterized protein</fullName>
    </submittedName>
</protein>
<dbReference type="InterPro" id="IPR011047">
    <property type="entry name" value="Quinoprotein_ADH-like_sf"/>
</dbReference>
<name>A0ABD3WA62_SINWO</name>